<name>A0A0E9SNB3_ANGAN</name>
<evidence type="ECO:0000256" key="1">
    <source>
        <dbReference type="SAM" id="MobiDB-lite"/>
    </source>
</evidence>
<protein>
    <submittedName>
        <fullName evidence="2">Uncharacterized protein</fullName>
    </submittedName>
</protein>
<reference evidence="2" key="2">
    <citation type="journal article" date="2015" name="Fish Shellfish Immunol.">
        <title>Early steps in the European eel (Anguilla anguilla)-Vibrio vulnificus interaction in the gills: Role of the RtxA13 toxin.</title>
        <authorList>
            <person name="Callol A."/>
            <person name="Pajuelo D."/>
            <person name="Ebbesson L."/>
            <person name="Teles M."/>
            <person name="MacKenzie S."/>
            <person name="Amaro C."/>
        </authorList>
    </citation>
    <scope>NUCLEOTIDE SEQUENCE</scope>
</reference>
<accession>A0A0E9SNB3</accession>
<dbReference type="AlphaFoldDB" id="A0A0E9SNB3"/>
<reference evidence="2" key="1">
    <citation type="submission" date="2014-11" db="EMBL/GenBank/DDBJ databases">
        <authorList>
            <person name="Amaro Gonzalez C."/>
        </authorList>
    </citation>
    <scope>NUCLEOTIDE SEQUENCE</scope>
</reference>
<feature type="region of interest" description="Disordered" evidence="1">
    <location>
        <begin position="50"/>
        <end position="88"/>
    </location>
</feature>
<proteinExistence type="predicted"/>
<evidence type="ECO:0000313" key="2">
    <source>
        <dbReference type="EMBL" id="JAH42175.1"/>
    </source>
</evidence>
<sequence>MSVFSCRNTHISVTSSILISDGRRGKATIPRSSSMHEILELVQVQDSGHAALNRQSASKSQHNAHRAIPLPPPQGDHRGSLDAQSRTA</sequence>
<dbReference type="EMBL" id="GBXM01066402">
    <property type="protein sequence ID" value="JAH42175.1"/>
    <property type="molecule type" value="Transcribed_RNA"/>
</dbReference>
<organism evidence="2">
    <name type="scientific">Anguilla anguilla</name>
    <name type="common">European freshwater eel</name>
    <name type="synonym">Muraena anguilla</name>
    <dbReference type="NCBI Taxonomy" id="7936"/>
    <lineage>
        <taxon>Eukaryota</taxon>
        <taxon>Metazoa</taxon>
        <taxon>Chordata</taxon>
        <taxon>Craniata</taxon>
        <taxon>Vertebrata</taxon>
        <taxon>Euteleostomi</taxon>
        <taxon>Actinopterygii</taxon>
        <taxon>Neopterygii</taxon>
        <taxon>Teleostei</taxon>
        <taxon>Anguilliformes</taxon>
        <taxon>Anguillidae</taxon>
        <taxon>Anguilla</taxon>
    </lineage>
</organism>